<protein>
    <submittedName>
        <fullName evidence="6">Thiolase</fullName>
    </submittedName>
</protein>
<name>A0A0F4YX08_RASE3</name>
<dbReference type="InterPro" id="IPR016039">
    <property type="entry name" value="Thiolase-like"/>
</dbReference>
<keyword evidence="2" id="KW-0808">Transferase</keyword>
<evidence type="ECO:0000313" key="7">
    <source>
        <dbReference type="Proteomes" id="UP000053958"/>
    </source>
</evidence>
<dbReference type="GO" id="GO:0016746">
    <property type="term" value="F:acyltransferase activity"/>
    <property type="evidence" value="ECO:0007669"/>
    <property type="project" value="UniProtKB-KW"/>
</dbReference>
<dbReference type="AlphaFoldDB" id="A0A0F4YX08"/>
<dbReference type="PANTHER" id="PTHR18919">
    <property type="entry name" value="ACETYL-COA C-ACYLTRANSFERASE"/>
    <property type="match status" value="1"/>
</dbReference>
<evidence type="ECO:0000256" key="4">
    <source>
        <dbReference type="SAM" id="MobiDB-lite"/>
    </source>
</evidence>
<dbReference type="OrthoDB" id="435240at2759"/>
<dbReference type="EMBL" id="LASV01000143">
    <property type="protein sequence ID" value="KKA22386.1"/>
    <property type="molecule type" value="Genomic_DNA"/>
</dbReference>
<feature type="region of interest" description="Disordered" evidence="4">
    <location>
        <begin position="527"/>
        <end position="570"/>
    </location>
</feature>
<dbReference type="Gene3D" id="2.40.50.840">
    <property type="match status" value="1"/>
</dbReference>
<evidence type="ECO:0000256" key="1">
    <source>
        <dbReference type="ARBA" id="ARBA00010982"/>
    </source>
</evidence>
<feature type="compositionally biased region" description="Acidic residues" evidence="4">
    <location>
        <begin position="527"/>
        <end position="539"/>
    </location>
</feature>
<keyword evidence="7" id="KW-1185">Reference proteome</keyword>
<proteinExistence type="inferred from homology"/>
<comment type="similarity">
    <text evidence="1">Belongs to the thiolase-like superfamily. Thiolase family.</text>
</comment>
<dbReference type="SUPFAM" id="SSF53901">
    <property type="entry name" value="Thiolase-like"/>
    <property type="match status" value="1"/>
</dbReference>
<sequence length="579" mass="63284">MAPATPVIIGVADVKNRSVQVEDALEPAQLMLEAIRQAIQDTGLDSASQQQLQSQIDSIDVVRTWTWPYRDLPGLLAEKLRIQPEHRFCTDHGGNQPAKLLDEAARRIALGKTKVAVITGGEALASLAACAKANKLPPPGWTAPDKRVESVFSPSTLALGEGMLQTLTSYVQLTLTTSARATDLGGIHSIGAPIHVYPLYENAFRAYRGQSIRENNAESARLYAQFSQVASQNPYSWNYGKPADTAESIGTVSKRNRMICFPYPLLMNAFNTVNLAAACLLTSTEYARQLGVPESRWIYPLGGAGTKDSDWFWERPNFFTSPSISRSLDEGLRSSGLRAEDIDLFDFYSCFPIVPKLACHHLGLDILNPEKPITLLGGLTSFGGAGNNYSMHAITAMVRKLRTGPATNGLILANGGVLTYQHVVCLSSKPRRSSSSYPDRNPLPEVITDVPVPPIAAQAEGEATIETYTVEFNRSGSPEKGFIVGRLKDTGERFVANHADAESLARLAGSSSSSEFEPIGQTVFVFVEDEDENENESENGNDKRRKKARRRRNLFSFERRESKGKGKGLSGAKFTCMHI</sequence>
<evidence type="ECO:0000259" key="5">
    <source>
        <dbReference type="Pfam" id="PF18313"/>
    </source>
</evidence>
<dbReference type="STRING" id="1408163.A0A0F4YX08"/>
<accession>A0A0F4YX08</accession>
<dbReference type="Pfam" id="PF18313">
    <property type="entry name" value="TLP1_add_C"/>
    <property type="match status" value="1"/>
</dbReference>
<feature type="compositionally biased region" description="Basic residues" evidence="4">
    <location>
        <begin position="543"/>
        <end position="553"/>
    </location>
</feature>
<gene>
    <name evidence="6" type="ORF">T310_3592</name>
</gene>
<dbReference type="InterPro" id="IPR040771">
    <property type="entry name" value="TLP1_add_C"/>
</dbReference>
<feature type="domain" description="Thiolase-like protein type 1 additional C-terminal" evidence="5">
    <location>
        <begin position="442"/>
        <end position="511"/>
    </location>
</feature>
<dbReference type="RefSeq" id="XP_013328998.1">
    <property type="nucleotide sequence ID" value="XM_013473544.1"/>
</dbReference>
<dbReference type="PANTHER" id="PTHR18919:SF139">
    <property type="entry name" value="THIOLASE-LIKE PROTEIN TYPE 1 ADDITIONAL C-TERMINAL DOMAIN-CONTAINING PROTEIN"/>
    <property type="match status" value="1"/>
</dbReference>
<evidence type="ECO:0000256" key="2">
    <source>
        <dbReference type="ARBA" id="ARBA00022679"/>
    </source>
</evidence>
<dbReference type="GeneID" id="25315941"/>
<evidence type="ECO:0000256" key="3">
    <source>
        <dbReference type="ARBA" id="ARBA00023315"/>
    </source>
</evidence>
<comment type="caution">
    <text evidence="6">The sequence shown here is derived from an EMBL/GenBank/DDBJ whole genome shotgun (WGS) entry which is preliminary data.</text>
</comment>
<keyword evidence="3" id="KW-0012">Acyltransferase</keyword>
<dbReference type="Proteomes" id="UP000053958">
    <property type="component" value="Unassembled WGS sequence"/>
</dbReference>
<feature type="region of interest" description="Disordered" evidence="4">
    <location>
        <begin position="429"/>
        <end position="448"/>
    </location>
</feature>
<evidence type="ECO:0000313" key="6">
    <source>
        <dbReference type="EMBL" id="KKA22386.1"/>
    </source>
</evidence>
<dbReference type="Gene3D" id="3.40.47.10">
    <property type="match status" value="1"/>
</dbReference>
<organism evidence="6 7">
    <name type="scientific">Rasamsonia emersonii (strain ATCC 16479 / CBS 393.64 / IMI 116815)</name>
    <dbReference type="NCBI Taxonomy" id="1408163"/>
    <lineage>
        <taxon>Eukaryota</taxon>
        <taxon>Fungi</taxon>
        <taxon>Dikarya</taxon>
        <taxon>Ascomycota</taxon>
        <taxon>Pezizomycotina</taxon>
        <taxon>Eurotiomycetes</taxon>
        <taxon>Eurotiomycetidae</taxon>
        <taxon>Eurotiales</taxon>
        <taxon>Trichocomaceae</taxon>
        <taxon>Rasamsonia</taxon>
    </lineage>
</organism>
<reference evidence="6 7" key="1">
    <citation type="submission" date="2015-04" db="EMBL/GenBank/DDBJ databases">
        <authorList>
            <person name="Heijne W.H."/>
            <person name="Fedorova N.D."/>
            <person name="Nierman W.C."/>
            <person name="Vollebregt A.W."/>
            <person name="Zhao Z."/>
            <person name="Wu L."/>
            <person name="Kumar M."/>
            <person name="Stam H."/>
            <person name="van den Berg M.A."/>
            <person name="Pel H.J."/>
        </authorList>
    </citation>
    <scope>NUCLEOTIDE SEQUENCE [LARGE SCALE GENOMIC DNA]</scope>
    <source>
        <strain evidence="6 7">CBS 393.64</strain>
    </source>
</reference>